<feature type="region of interest" description="Disordered" evidence="1">
    <location>
        <begin position="839"/>
        <end position="915"/>
    </location>
</feature>
<feature type="signal peptide" evidence="3">
    <location>
        <begin position="1"/>
        <end position="33"/>
    </location>
</feature>
<keyword evidence="2" id="KW-0472">Membrane</keyword>
<evidence type="ECO:0000256" key="3">
    <source>
        <dbReference type="SAM" id="SignalP"/>
    </source>
</evidence>
<gene>
    <name evidence="4" type="ORF">HMPREF1318_1131</name>
</gene>
<protein>
    <submittedName>
        <fullName evidence="4">von Willebrand factor type A domain protein</fullName>
    </submittedName>
</protein>
<evidence type="ECO:0000256" key="1">
    <source>
        <dbReference type="SAM" id="MobiDB-lite"/>
    </source>
</evidence>
<organism evidence="4 5">
    <name type="scientific">Actinomyces massiliensis F0489</name>
    <dbReference type="NCBI Taxonomy" id="1125718"/>
    <lineage>
        <taxon>Bacteria</taxon>
        <taxon>Bacillati</taxon>
        <taxon>Actinomycetota</taxon>
        <taxon>Actinomycetes</taxon>
        <taxon>Actinomycetales</taxon>
        <taxon>Actinomycetaceae</taxon>
        <taxon>Actinomyces</taxon>
    </lineage>
</organism>
<dbReference type="eggNOG" id="ENOG502Z9PW">
    <property type="taxonomic scope" value="Bacteria"/>
</dbReference>
<keyword evidence="2" id="KW-1133">Transmembrane helix</keyword>
<dbReference type="AlphaFoldDB" id="J1HMF1"/>
<accession>J1HMF1</accession>
<dbReference type="RefSeq" id="WP_008729946.1">
    <property type="nucleotide sequence ID" value="NZ_AKFT01000031.1"/>
</dbReference>
<keyword evidence="3" id="KW-0732">Signal</keyword>
<feature type="region of interest" description="Disordered" evidence="1">
    <location>
        <begin position="183"/>
        <end position="204"/>
    </location>
</feature>
<evidence type="ECO:0000256" key="2">
    <source>
        <dbReference type="SAM" id="Phobius"/>
    </source>
</evidence>
<dbReference type="Gene3D" id="3.40.50.410">
    <property type="entry name" value="von Willebrand factor, type A domain"/>
    <property type="match status" value="1"/>
</dbReference>
<sequence>MTTAFSVRRAVVLVTALCMALLGLLGSAPLVSASPDKPSDQQTGLSEFGSCLSGGGKGSLVMLMDQSGSLQKTDPDKARVTAAQYLAARLASFSTTKGITLDVRVAGFASGYAGAGDWTSLTPDALETVKSQISTVGDDIKDYDTDYWNALEGARQDLVDHDTSGCRAVAWLSDGEYDLDVRASGGSRSADDSKPYAPGVSLDSEEGVAEAERAGTADICRPTGVADQLRSSKVTLLGLGLTSGDTDFTFMKRIVGGGGTNAGTNGVDACGDVSSPTGAFYPVSDIDSLLLAFDSISAPGTAVRSDSVNICQGDVCTTGESAFVLDKSLQNVHVLASSDVEGLEADLYAPGATEPIVMSQSSGPQTSSGVSYEWLTPRSLQIDLAADSVPTWSGQWRLAFVDKSSSTEGEQVHINLDLSSPLTLSWKDLESTELHQGETADNVQLTLLDHADGEPVDVSSLTGTIAASVTLTDSQGAETTLYESNDVGELSKPLSIPIGADVALGEATVTTSVTVTTAPTTGADGSRINGTTLAPTKATTEVTINPPLDFPALSAPVDFGRLEKDTTARAALQITGPGCVWAPSDAVTLTGAPEEAGTITMTSDAASQDSCVSVPEGGTADLDLSLSTHDHANGAITGNVSVMVAPLDEPDRAQTVDVPFRAEMRRPLDVGTAWTAFAIALLAGIGIPVGLLYLFKFLAARIPSGTVAVATTIVDVPQDESPAAIEIPSRDWAWVSVPKGARELSVGGCTLRTRMGASPMSIPDVTVVAPDAPSISGASPIGARKGRAVLPLSVRGNWIAVLDQPDSPRRVTVVLVASMDDRAKERLVETAGRELATGVARIRLMRPDHPHEPHSGDAGTGESVTGSSGGALPGVGDDPADSGFASGLPTLNEDDPFAGYTTRPDSTGSGNSSTV</sequence>
<name>J1HMF1_9ACTO</name>
<reference evidence="4 5" key="1">
    <citation type="submission" date="2012-05" db="EMBL/GenBank/DDBJ databases">
        <authorList>
            <person name="Harkins D.M."/>
            <person name="Madupu R."/>
            <person name="Durkin A.S."/>
            <person name="Torralba M."/>
            <person name="Methe B."/>
            <person name="Sutton G.G."/>
            <person name="Nelson K.E."/>
        </authorList>
    </citation>
    <scope>NUCLEOTIDE SEQUENCE [LARGE SCALE GENOMIC DNA]</scope>
    <source>
        <strain evidence="4 5">F0489</strain>
    </source>
</reference>
<dbReference type="OrthoDB" id="4424690at2"/>
<proteinExistence type="predicted"/>
<comment type="caution">
    <text evidence="4">The sequence shown here is derived from an EMBL/GenBank/DDBJ whole genome shotgun (WGS) entry which is preliminary data.</text>
</comment>
<dbReference type="InterPro" id="IPR036465">
    <property type="entry name" value="vWFA_dom_sf"/>
</dbReference>
<evidence type="ECO:0000313" key="5">
    <source>
        <dbReference type="Proteomes" id="UP000002941"/>
    </source>
</evidence>
<evidence type="ECO:0000313" key="4">
    <source>
        <dbReference type="EMBL" id="EJF47135.1"/>
    </source>
</evidence>
<feature type="transmembrane region" description="Helical" evidence="2">
    <location>
        <begin position="673"/>
        <end position="695"/>
    </location>
</feature>
<keyword evidence="2" id="KW-0812">Transmembrane</keyword>
<keyword evidence="5" id="KW-1185">Reference proteome</keyword>
<dbReference type="EMBL" id="AKFT01000031">
    <property type="protein sequence ID" value="EJF47135.1"/>
    <property type="molecule type" value="Genomic_DNA"/>
</dbReference>
<dbReference type="SUPFAM" id="SSF53300">
    <property type="entry name" value="vWA-like"/>
    <property type="match status" value="1"/>
</dbReference>
<feature type="compositionally biased region" description="Basic and acidic residues" evidence="1">
    <location>
        <begin position="845"/>
        <end position="855"/>
    </location>
</feature>
<feature type="compositionally biased region" description="Polar residues" evidence="1">
    <location>
        <begin position="903"/>
        <end position="915"/>
    </location>
</feature>
<feature type="chain" id="PRO_5003743564" evidence="3">
    <location>
        <begin position="34"/>
        <end position="915"/>
    </location>
</feature>
<dbReference type="Proteomes" id="UP000002941">
    <property type="component" value="Unassembled WGS sequence"/>
</dbReference>
<dbReference type="PATRIC" id="fig|1125718.3.peg.454"/>